<feature type="region of interest" description="Disordered" evidence="5">
    <location>
        <begin position="350"/>
        <end position="391"/>
    </location>
</feature>
<protein>
    <recommendedName>
        <fullName evidence="2">protein-tyrosine-phosphatase</fullName>
        <ecNumber evidence="2">3.1.3.48</ecNumber>
    </recommendedName>
</protein>
<evidence type="ECO:0000256" key="4">
    <source>
        <dbReference type="ARBA" id="ARBA00022912"/>
    </source>
</evidence>
<dbReference type="PROSITE" id="PS00383">
    <property type="entry name" value="TYR_PHOSPHATASE_1"/>
    <property type="match status" value="1"/>
</dbReference>
<feature type="region of interest" description="Disordered" evidence="5">
    <location>
        <begin position="622"/>
        <end position="660"/>
    </location>
</feature>
<evidence type="ECO:0000256" key="5">
    <source>
        <dbReference type="SAM" id="MobiDB-lite"/>
    </source>
</evidence>
<dbReference type="InterPro" id="IPR000387">
    <property type="entry name" value="Tyr_Pase_dom"/>
</dbReference>
<dbReference type="SMART" id="SM00195">
    <property type="entry name" value="DSPc"/>
    <property type="match status" value="1"/>
</dbReference>
<reference evidence="8 9" key="1">
    <citation type="submission" date="2017-05" db="EMBL/GenBank/DDBJ databases">
        <title>The Genome Sequence of Candida krusei Ckrusei653.</title>
        <authorList>
            <person name="Cuomo C."/>
            <person name="Forche A."/>
            <person name="Young S."/>
            <person name="Abouelleil A."/>
            <person name="Cao P."/>
            <person name="Chapman S."/>
            <person name="Cusick C."/>
            <person name="Shea T."/>
            <person name="Nusbaum C."/>
            <person name="Birren B."/>
        </authorList>
    </citation>
    <scope>NUCLEOTIDE SEQUENCE [LARGE SCALE GENOMIC DNA]</scope>
    <source>
        <strain evidence="8 9">Ckrusei653</strain>
    </source>
</reference>
<feature type="compositionally biased region" description="Low complexity" evidence="5">
    <location>
        <begin position="643"/>
        <end position="660"/>
    </location>
</feature>
<dbReference type="GO" id="GO:0017017">
    <property type="term" value="F:MAP kinase tyrosine/serine/threonine phosphatase activity"/>
    <property type="evidence" value="ECO:0007669"/>
    <property type="project" value="TreeGrafter"/>
</dbReference>
<proteinExistence type="inferred from homology"/>
<evidence type="ECO:0000256" key="1">
    <source>
        <dbReference type="ARBA" id="ARBA00008601"/>
    </source>
</evidence>
<name>A0A1Z8JJQ9_PICKU</name>
<dbReference type="Proteomes" id="UP000195871">
    <property type="component" value="Unassembled WGS sequence"/>
</dbReference>
<feature type="compositionally biased region" description="Polar residues" evidence="5">
    <location>
        <begin position="372"/>
        <end position="391"/>
    </location>
</feature>
<feature type="compositionally biased region" description="Polar residues" evidence="5">
    <location>
        <begin position="548"/>
        <end position="557"/>
    </location>
</feature>
<accession>A0A1Z8JJQ9</accession>
<dbReference type="InterPro" id="IPR029021">
    <property type="entry name" value="Prot-tyrosine_phosphatase-like"/>
</dbReference>
<dbReference type="SUPFAM" id="SSF52799">
    <property type="entry name" value="(Phosphotyrosine protein) phosphatases II"/>
    <property type="match status" value="1"/>
</dbReference>
<sequence>MGFSFGFTEDIEDKGEGGFNIEQKNDFVNPIDNVKDNGHCAKSHTMEELLKSSCLDTRFTFEPVEAASGVVLLRRVLYDVRHQLMMEDRNVNKALDSEEFNILIGETGEDLKNGVYEGGLKSWECSFDIIKTLHGSGEFGRILEEGKENVNVIELGCGTSLPTLYLLHTVYKHRTKKKLGRSSKPVKILLSDYNFDVLRLVTLPNILINWAFGILSNEELYQLQSRNGLEGNIREGELDVTLPMIVRFQEWLMEENIEISFISGSWSRQFMDLAVDLLPHIDIDYNVVLTSETIYSPHILPVISEMMVELTRSKGISLLAAKDIYFGVGGSVVECVRYLEQRDVSVTTIPAGGSLQRSQPDASTQDEEVPPIQTSDFNPKPTTIQSSSPFDRVNSITYSRISELDPLDHVSHISPTRRTKNLKNLQLNLQKHPIQGKQENSIPISSPEPKIDSEVISNHSLSTSSSLQSAESRSSTPTNTTNTTNTNNTTNNNNNNSSQTINNQMFRRIPALTSPTTPQVNTSFHTQLGNSGNYTPPSKFQSGKRRSNTSLSLSIPTNGIGGDSHLNTAPLTSVGSKAPSPFGDYIVEPHGTNTNFYSNGNMSQLDKKQSFIPFLPLEKPSRLVDPDKPVHSSDHKNSYHMNSSSISSMASSPPMSSSPLSISGTNGLDFKMHTKSYSSEIKPQTILHSFSEPASQDLENFKYAYPNGPICVLKPNLFLYSEPTIDEVTDFDVIINVAQEIKNYTSEVQKINNSVIHKNIEYYFIPWTHNSRLTSDFPKLTQLIDDALKNNKKVLIHCQCGVSRSASLIMAYFMKIHRSGYKDAYRRLKEIVPQISPNLSLIYELMEWGEKLETGKVNND</sequence>
<comment type="caution">
    <text evidence="8">The sequence shown here is derived from an EMBL/GenBank/DDBJ whole genome shotgun (WGS) entry which is preliminary data.</text>
</comment>
<feature type="domain" description="Tyrosine specific protein phosphatases" evidence="7">
    <location>
        <begin position="775"/>
        <end position="830"/>
    </location>
</feature>
<dbReference type="EMBL" id="NHMM01000006">
    <property type="protein sequence ID" value="OUT20813.1"/>
    <property type="molecule type" value="Genomic_DNA"/>
</dbReference>
<dbReference type="InterPro" id="IPR016130">
    <property type="entry name" value="Tyr_Pase_AS"/>
</dbReference>
<evidence type="ECO:0000256" key="2">
    <source>
        <dbReference type="ARBA" id="ARBA00013064"/>
    </source>
</evidence>
<dbReference type="PANTHER" id="PTHR10159:SF519">
    <property type="entry name" value="DUAL SPECIFICITY PROTEIN PHOSPHATASE MPK3"/>
    <property type="match status" value="1"/>
</dbReference>
<dbReference type="PANTHER" id="PTHR10159">
    <property type="entry name" value="DUAL SPECIFICITY PROTEIN PHOSPHATASE"/>
    <property type="match status" value="1"/>
</dbReference>
<comment type="similarity">
    <text evidence="1">Belongs to the protein-tyrosine phosphatase family. Non-receptor class dual specificity subfamily.</text>
</comment>
<evidence type="ECO:0000259" key="7">
    <source>
        <dbReference type="PROSITE" id="PS50056"/>
    </source>
</evidence>
<dbReference type="GO" id="GO:0033550">
    <property type="term" value="F:MAP kinase tyrosine phosphatase activity"/>
    <property type="evidence" value="ECO:0007669"/>
    <property type="project" value="TreeGrafter"/>
</dbReference>
<dbReference type="InterPro" id="IPR029063">
    <property type="entry name" value="SAM-dependent_MTases_sf"/>
</dbReference>
<dbReference type="AlphaFoldDB" id="A0A1Z8JJQ9"/>
<feature type="compositionally biased region" description="Low complexity" evidence="5">
    <location>
        <begin position="457"/>
        <end position="500"/>
    </location>
</feature>
<gene>
    <name evidence="8" type="ORF">CAS74_003808</name>
</gene>
<evidence type="ECO:0000313" key="9">
    <source>
        <dbReference type="Proteomes" id="UP000195871"/>
    </source>
</evidence>
<dbReference type="VEuPathDB" id="FungiDB:C5L36_0B10260"/>
<feature type="domain" description="Tyrosine-protein phosphatase" evidence="6">
    <location>
        <begin position="708"/>
        <end position="854"/>
    </location>
</feature>
<feature type="region of interest" description="Disordered" evidence="5">
    <location>
        <begin position="431"/>
        <end position="500"/>
    </location>
</feature>
<evidence type="ECO:0000313" key="8">
    <source>
        <dbReference type="EMBL" id="OUT20813.1"/>
    </source>
</evidence>
<evidence type="ECO:0000259" key="6">
    <source>
        <dbReference type="PROSITE" id="PS50054"/>
    </source>
</evidence>
<evidence type="ECO:0000256" key="3">
    <source>
        <dbReference type="ARBA" id="ARBA00022801"/>
    </source>
</evidence>
<dbReference type="Gene3D" id="3.90.190.10">
    <property type="entry name" value="Protein tyrosine phosphatase superfamily"/>
    <property type="match status" value="1"/>
</dbReference>
<organism evidence="8 9">
    <name type="scientific">Pichia kudriavzevii</name>
    <name type="common">Yeast</name>
    <name type="synonym">Issatchenkia orientalis</name>
    <dbReference type="NCBI Taxonomy" id="4909"/>
    <lineage>
        <taxon>Eukaryota</taxon>
        <taxon>Fungi</taxon>
        <taxon>Dikarya</taxon>
        <taxon>Ascomycota</taxon>
        <taxon>Saccharomycotina</taxon>
        <taxon>Pichiomycetes</taxon>
        <taxon>Pichiales</taxon>
        <taxon>Pichiaceae</taxon>
        <taxon>Pichia</taxon>
    </lineage>
</organism>
<dbReference type="CDD" id="cd14521">
    <property type="entry name" value="DSP_fungal_SDP1-like"/>
    <property type="match status" value="1"/>
</dbReference>
<feature type="region of interest" description="Disordered" evidence="5">
    <location>
        <begin position="513"/>
        <end position="572"/>
    </location>
</feature>
<dbReference type="GO" id="GO:0043409">
    <property type="term" value="P:negative regulation of MAPK cascade"/>
    <property type="evidence" value="ECO:0007669"/>
    <property type="project" value="TreeGrafter"/>
</dbReference>
<dbReference type="InterPro" id="IPR020422">
    <property type="entry name" value="TYR_PHOSPHATASE_DUAL_dom"/>
</dbReference>
<dbReference type="PROSITE" id="PS50054">
    <property type="entry name" value="TYR_PHOSPHATASE_DUAL"/>
    <property type="match status" value="1"/>
</dbReference>
<dbReference type="PROSITE" id="PS50056">
    <property type="entry name" value="TYR_PHOSPHATASE_2"/>
    <property type="match status" value="1"/>
</dbReference>
<dbReference type="Pfam" id="PF00782">
    <property type="entry name" value="DSPc"/>
    <property type="match status" value="1"/>
</dbReference>
<dbReference type="InterPro" id="IPR000340">
    <property type="entry name" value="Dual-sp_phosphatase_cat-dom"/>
</dbReference>
<feature type="compositionally biased region" description="Basic and acidic residues" evidence="5">
    <location>
        <begin position="622"/>
        <end position="637"/>
    </location>
</feature>
<feature type="compositionally biased region" description="Polar residues" evidence="5">
    <location>
        <begin position="513"/>
        <end position="541"/>
    </location>
</feature>
<dbReference type="GO" id="GO:0005829">
    <property type="term" value="C:cytosol"/>
    <property type="evidence" value="ECO:0007669"/>
    <property type="project" value="TreeGrafter"/>
</dbReference>
<dbReference type="GO" id="GO:0005634">
    <property type="term" value="C:nucleus"/>
    <property type="evidence" value="ECO:0007669"/>
    <property type="project" value="TreeGrafter"/>
</dbReference>
<dbReference type="Gene3D" id="3.40.50.150">
    <property type="entry name" value="Vaccinia Virus protein VP39"/>
    <property type="match status" value="1"/>
</dbReference>
<keyword evidence="4" id="KW-0904">Protein phosphatase</keyword>
<dbReference type="EC" id="3.1.3.48" evidence="2"/>
<dbReference type="GO" id="GO:0008330">
    <property type="term" value="F:protein tyrosine/threonine phosphatase activity"/>
    <property type="evidence" value="ECO:0007669"/>
    <property type="project" value="TreeGrafter"/>
</dbReference>
<keyword evidence="3" id="KW-0378">Hydrolase</keyword>